<keyword evidence="2" id="KW-1185">Reference proteome</keyword>
<dbReference type="Proteomes" id="UP000002514">
    <property type="component" value="Chromosome"/>
</dbReference>
<dbReference type="eggNOG" id="ENOG503310P">
    <property type="taxonomic scope" value="Bacteria"/>
</dbReference>
<sequence>MLTGTEMADYMRGIDVGIDNNIPHHEIVRKIYLCYPTHVFHNNEELQYEIFNQISSKFCIPFSSIHVVGSAKIGQSIYKSSTFSPGDSDLDIAIISNELFIRYSEIVFYKTKGFQDIRDFPQDRENNRSKFAQYKNCISKGIFRPDLMPYCPEKEDWFSFFNKLSQSYRCLFKSINAGIYQSQCFFEIKQSDIIEKYREGVI</sequence>
<evidence type="ECO:0000313" key="2">
    <source>
        <dbReference type="Proteomes" id="UP000002514"/>
    </source>
</evidence>
<dbReference type="EMBL" id="BX571867">
    <property type="protein sequence ID" value="CAE14998.1"/>
    <property type="molecule type" value="Genomic_DNA"/>
</dbReference>
<dbReference type="KEGG" id="plu:plu2624"/>
<evidence type="ECO:0000313" key="1">
    <source>
        <dbReference type="EMBL" id="CAE14998.1"/>
    </source>
</evidence>
<dbReference type="AlphaFoldDB" id="Q7N3T9"/>
<proteinExistence type="predicted"/>
<gene>
    <name evidence="1" type="ordered locus">plu2624</name>
</gene>
<accession>Q7N3T9</accession>
<name>Q7N3T9_PHOLL</name>
<organism evidence="1 2">
    <name type="scientific">Photorhabdus laumondii subsp. laumondii (strain DSM 15139 / CIP 105565 / TT01)</name>
    <name type="common">Photorhabdus luminescens subsp. laumondii</name>
    <dbReference type="NCBI Taxonomy" id="243265"/>
    <lineage>
        <taxon>Bacteria</taxon>
        <taxon>Pseudomonadati</taxon>
        <taxon>Pseudomonadota</taxon>
        <taxon>Gammaproteobacteria</taxon>
        <taxon>Enterobacterales</taxon>
        <taxon>Morganellaceae</taxon>
        <taxon>Photorhabdus</taxon>
    </lineage>
</organism>
<reference evidence="2" key="1">
    <citation type="journal article" date="2003" name="Nat. Biotechnol.">
        <title>The genome sequence of the entomopathogenic bacterium Photorhabdus luminescens.</title>
        <authorList>
            <person name="Duchaud E."/>
            <person name="Rusniok C."/>
            <person name="Frangeul L."/>
            <person name="Buchrieser C."/>
            <person name="Givaudan A."/>
            <person name="Taourit S."/>
            <person name="Bocs S."/>
            <person name="Boursaux-Eude C."/>
            <person name="Chandler M."/>
            <person name="Charles J.-F."/>
            <person name="Dassa E."/>
            <person name="Derose R."/>
            <person name="Derzelle S."/>
            <person name="Freyssinet G."/>
            <person name="Gaudriault S."/>
            <person name="Medigue C."/>
            <person name="Lanois A."/>
            <person name="Powell K."/>
            <person name="Siguier P."/>
            <person name="Vincent R."/>
            <person name="Wingate V."/>
            <person name="Zouine M."/>
            <person name="Glaser P."/>
            <person name="Boemare N."/>
            <person name="Danchin A."/>
            <person name="Kunst F."/>
        </authorList>
    </citation>
    <scope>NUCLEOTIDE SEQUENCE [LARGE SCALE GENOMIC DNA]</scope>
    <source>
        <strain evidence="2">DSM 15139 / CIP 105565 / TT01</strain>
    </source>
</reference>
<protein>
    <submittedName>
        <fullName evidence="1">Photorhabdus luminescens subsp. laumondii TTO1 complete genome segment 9/17</fullName>
    </submittedName>
</protein>
<dbReference type="STRING" id="243265.plu2624"/>
<dbReference type="HOGENOM" id="CLU_117114_0_0_6"/>